<name>A0ABR5L1D1_PSEAV</name>
<proteinExistence type="predicted"/>
<reference evidence="1 2" key="1">
    <citation type="submission" date="2015-07" db="EMBL/GenBank/DDBJ databases">
        <authorList>
            <person name="O'Brien H.E."/>
            <person name="Thakur S."/>
            <person name="Gong Y."/>
            <person name="Wang P.W."/>
            <person name="Guttman D.S."/>
        </authorList>
    </citation>
    <scope>NUCLEOTIDE SEQUENCE [LARGE SCALE GENOMIC DNA]</scope>
    <source>
        <strain evidence="1 2">107</strain>
    </source>
</reference>
<comment type="caution">
    <text evidence="1">The sequence shown here is derived from an EMBL/GenBank/DDBJ whole genome shotgun (WGS) entry which is preliminary data.</text>
</comment>
<dbReference type="Proteomes" id="UP000037943">
    <property type="component" value="Unassembled WGS sequence"/>
</dbReference>
<evidence type="ECO:0000313" key="2">
    <source>
        <dbReference type="Proteomes" id="UP000037943"/>
    </source>
</evidence>
<protein>
    <submittedName>
        <fullName evidence="1">Replication protein</fullName>
    </submittedName>
</protein>
<accession>A0ABR5L1D1</accession>
<gene>
    <name evidence="1" type="ORF">AC499_5017</name>
</gene>
<keyword evidence="2" id="KW-1185">Reference proteome</keyword>
<dbReference type="EMBL" id="LGLK01000006">
    <property type="protein sequence ID" value="KPC22430.1"/>
    <property type="molecule type" value="Genomic_DNA"/>
</dbReference>
<evidence type="ECO:0000313" key="1">
    <source>
        <dbReference type="EMBL" id="KPC22430.1"/>
    </source>
</evidence>
<organism evidence="1 2">
    <name type="scientific">Pseudomonas amygdali pv. lachrymans</name>
    <name type="common">Pseudomonas syringae pv. lachrymans</name>
    <dbReference type="NCBI Taxonomy" id="53707"/>
    <lineage>
        <taxon>Bacteria</taxon>
        <taxon>Pseudomonadati</taxon>
        <taxon>Pseudomonadota</taxon>
        <taxon>Gammaproteobacteria</taxon>
        <taxon>Pseudomonadales</taxon>
        <taxon>Pseudomonadaceae</taxon>
        <taxon>Pseudomonas</taxon>
        <taxon>Pseudomonas amygdali</taxon>
    </lineage>
</organism>
<reference evidence="1 2" key="2">
    <citation type="submission" date="2015-10" db="EMBL/GenBank/DDBJ databases">
        <title>Comparative genomics and high-throughput reverse genetic screens identify a new phytobacterial MAMP and an Arabidopsis receptor required for immune elicitation.</title>
        <authorList>
            <person name="Mott G.A."/>
            <person name="Thakur S."/>
            <person name="Wang P.W."/>
            <person name="Desveaux D."/>
            <person name="Guttman D.S."/>
        </authorList>
    </citation>
    <scope>NUCLEOTIDE SEQUENCE [LARGE SCALE GENOMIC DNA]</scope>
    <source>
        <strain evidence="1 2">107</strain>
    </source>
</reference>
<sequence length="190" mass="21874">MQRMGMIRLHWVTEWQRRGVPHLHCAIWFPPGAHTRALIAWSELTAAYGSTSRGQHGREIEGAVGWFQYLSKHASRGVKHYQRSSANLPPAWQKKTGRMWGHWGDWPVRESIRLELEMDGFHALRRLVRSWRLADARASGDRYRIRSARSMLTSNSPEQSAVRGISEWIPEPLQDAFLANLATRGYTVTC</sequence>